<dbReference type="AlphaFoldDB" id="A6HKE6"/>
<proteinExistence type="predicted"/>
<protein>
    <submittedName>
        <fullName evidence="2">RCG33953, isoform CRA_a</fullName>
    </submittedName>
</protein>
<dbReference type="Proteomes" id="UP000234681">
    <property type="component" value="Chromosome 10"/>
</dbReference>
<organism evidence="2 3">
    <name type="scientific">Rattus norvegicus</name>
    <name type="common">Rat</name>
    <dbReference type="NCBI Taxonomy" id="10116"/>
    <lineage>
        <taxon>Eukaryota</taxon>
        <taxon>Metazoa</taxon>
        <taxon>Chordata</taxon>
        <taxon>Craniata</taxon>
        <taxon>Vertebrata</taxon>
        <taxon>Euteleostomi</taxon>
        <taxon>Mammalia</taxon>
        <taxon>Eutheria</taxon>
        <taxon>Euarchontoglires</taxon>
        <taxon>Glires</taxon>
        <taxon>Rodentia</taxon>
        <taxon>Myomorpha</taxon>
        <taxon>Muroidea</taxon>
        <taxon>Muridae</taxon>
        <taxon>Murinae</taxon>
        <taxon>Rattus</taxon>
    </lineage>
</organism>
<evidence type="ECO:0000256" key="1">
    <source>
        <dbReference type="SAM" id="Phobius"/>
    </source>
</evidence>
<keyword evidence="1" id="KW-0472">Membrane</keyword>
<evidence type="ECO:0000313" key="3">
    <source>
        <dbReference type="Proteomes" id="UP000234681"/>
    </source>
</evidence>
<name>A6HKE6_RAT</name>
<keyword evidence="1" id="KW-0812">Transmembrane</keyword>
<accession>A6HKE6</accession>
<evidence type="ECO:0000313" key="2">
    <source>
        <dbReference type="EMBL" id="EDM06501.1"/>
    </source>
</evidence>
<keyword evidence="1" id="KW-1133">Transmembrane helix</keyword>
<dbReference type="EMBL" id="CH473948">
    <property type="protein sequence ID" value="EDM06501.1"/>
    <property type="molecule type" value="Genomic_DNA"/>
</dbReference>
<gene>
    <name evidence="2" type="ORF">rCG_33953</name>
</gene>
<sequence>MASNDASLSFSSPPPDLSRPTLWRVTSCLGMPTALLVLAFGKPKGTHR</sequence>
<reference evidence="2 3" key="1">
    <citation type="submission" date="2005-07" db="EMBL/GenBank/DDBJ databases">
        <authorList>
            <person name="Mural R.J."/>
            <person name="Li P.W."/>
            <person name="Adams M.D."/>
            <person name="Amanatides P.G."/>
            <person name="Baden-Tillson H."/>
            <person name="Barnstead M."/>
            <person name="Chin S.H."/>
            <person name="Dew I."/>
            <person name="Evans C.A."/>
            <person name="Ferriera S."/>
            <person name="Flanigan M."/>
            <person name="Fosler C."/>
            <person name="Glodek A."/>
            <person name="Gu Z."/>
            <person name="Holt R.A."/>
            <person name="Jennings D."/>
            <person name="Kraft C.L."/>
            <person name="Lu F."/>
            <person name="Nguyen T."/>
            <person name="Nusskern D.R."/>
            <person name="Pfannkoch C.M."/>
            <person name="Sitter C."/>
            <person name="Sutton G.G."/>
            <person name="Venter J.C."/>
            <person name="Wang Z."/>
            <person name="Woodage T."/>
            <person name="Zheng X.H."/>
            <person name="Zhong F."/>
        </authorList>
    </citation>
    <scope>NUCLEOTIDE SEQUENCE [LARGE SCALE GENOMIC DNA]</scope>
    <source>
        <strain>BN</strain>
        <strain evidence="3">Sprague-Dawley</strain>
    </source>
</reference>
<feature type="transmembrane region" description="Helical" evidence="1">
    <location>
        <begin position="22"/>
        <end position="41"/>
    </location>
</feature>